<evidence type="ECO:0000313" key="3">
    <source>
        <dbReference type="Proteomes" id="UP000242715"/>
    </source>
</evidence>
<gene>
    <name evidence="2" type="ORF">TSUD_341600</name>
</gene>
<feature type="compositionally biased region" description="Polar residues" evidence="1">
    <location>
        <begin position="118"/>
        <end position="131"/>
    </location>
</feature>
<evidence type="ECO:0008006" key="4">
    <source>
        <dbReference type="Google" id="ProtNLM"/>
    </source>
</evidence>
<proteinExistence type="predicted"/>
<sequence>MTKKDDKRNDNHDEKKKLMIAKKNKKRNVSRLGGSGLSLNAFVNAKSNNNQYNPALITQSNPLLQQSLVVGCDVEKQRELYKNAKNVNKYKKMLKRQNLQNDPSVAERHIEEELMSQPKPQNVDLSENLNETEGDKDKNERRKRRKKDSAFSLEEIYKKQHEEKEKERMEREAIFKEKKEQREKAEARRKTLREKMFKKTRKGQPVMKYRIEHLLETIQGSAGNKS</sequence>
<dbReference type="PANTHER" id="PTHR15657:SF1">
    <property type="entry name" value="THYROID TRANSCRIPTION FACTOR 1-ASSOCIATED PROTEIN 26"/>
    <property type="match status" value="1"/>
</dbReference>
<protein>
    <recommendedName>
        <fullName evidence="4">rRNA-processing protein FYV7</fullName>
    </recommendedName>
</protein>
<feature type="region of interest" description="Disordered" evidence="1">
    <location>
        <begin position="112"/>
        <end position="152"/>
    </location>
</feature>
<feature type="compositionally biased region" description="Basic residues" evidence="1">
    <location>
        <begin position="18"/>
        <end position="29"/>
    </location>
</feature>
<reference evidence="3" key="1">
    <citation type="journal article" date="2017" name="Front. Plant Sci.">
        <title>Climate Clever Clovers: New Paradigm to Reduce the Environmental Footprint of Ruminants by Breeding Low Methanogenic Forages Utilizing Haplotype Variation.</title>
        <authorList>
            <person name="Kaur P."/>
            <person name="Appels R."/>
            <person name="Bayer P.E."/>
            <person name="Keeble-Gagnere G."/>
            <person name="Wang J."/>
            <person name="Hirakawa H."/>
            <person name="Shirasawa K."/>
            <person name="Vercoe P."/>
            <person name="Stefanova K."/>
            <person name="Durmic Z."/>
            <person name="Nichols P."/>
            <person name="Revell C."/>
            <person name="Isobe S.N."/>
            <person name="Edwards D."/>
            <person name="Erskine W."/>
        </authorList>
    </citation>
    <scope>NUCLEOTIDE SEQUENCE [LARGE SCALE GENOMIC DNA]</scope>
    <source>
        <strain evidence="3">cv. Daliak</strain>
    </source>
</reference>
<dbReference type="InterPro" id="IPR013730">
    <property type="entry name" value="Fyv7/TAP26"/>
</dbReference>
<keyword evidence="3" id="KW-1185">Reference proteome</keyword>
<dbReference type="AlphaFoldDB" id="A0A2Z6NCN1"/>
<organism evidence="2 3">
    <name type="scientific">Trifolium subterraneum</name>
    <name type="common">Subterranean clover</name>
    <dbReference type="NCBI Taxonomy" id="3900"/>
    <lineage>
        <taxon>Eukaryota</taxon>
        <taxon>Viridiplantae</taxon>
        <taxon>Streptophyta</taxon>
        <taxon>Embryophyta</taxon>
        <taxon>Tracheophyta</taxon>
        <taxon>Spermatophyta</taxon>
        <taxon>Magnoliopsida</taxon>
        <taxon>eudicotyledons</taxon>
        <taxon>Gunneridae</taxon>
        <taxon>Pentapetalae</taxon>
        <taxon>rosids</taxon>
        <taxon>fabids</taxon>
        <taxon>Fabales</taxon>
        <taxon>Fabaceae</taxon>
        <taxon>Papilionoideae</taxon>
        <taxon>50 kb inversion clade</taxon>
        <taxon>NPAAA clade</taxon>
        <taxon>Hologalegina</taxon>
        <taxon>IRL clade</taxon>
        <taxon>Trifolieae</taxon>
        <taxon>Trifolium</taxon>
    </lineage>
</organism>
<feature type="region of interest" description="Disordered" evidence="1">
    <location>
        <begin position="1"/>
        <end position="32"/>
    </location>
</feature>
<name>A0A2Z6NCN1_TRISU</name>
<feature type="compositionally biased region" description="Basic and acidic residues" evidence="1">
    <location>
        <begin position="1"/>
        <end position="17"/>
    </location>
</feature>
<dbReference type="OrthoDB" id="1928808at2759"/>
<dbReference type="GO" id="GO:0005634">
    <property type="term" value="C:nucleus"/>
    <property type="evidence" value="ECO:0007669"/>
    <property type="project" value="TreeGrafter"/>
</dbReference>
<dbReference type="Pfam" id="PF08524">
    <property type="entry name" value="rRNA_processing"/>
    <property type="match status" value="1"/>
</dbReference>
<evidence type="ECO:0000256" key="1">
    <source>
        <dbReference type="SAM" id="MobiDB-lite"/>
    </source>
</evidence>
<dbReference type="EMBL" id="DF973923">
    <property type="protein sequence ID" value="GAU42534.1"/>
    <property type="molecule type" value="Genomic_DNA"/>
</dbReference>
<dbReference type="PANTHER" id="PTHR15657">
    <property type="entry name" value="THYROID TRANSCRIPTION FACTOR 1-ASSOCIATED PROTEIN 26"/>
    <property type="match status" value="1"/>
</dbReference>
<dbReference type="Proteomes" id="UP000242715">
    <property type="component" value="Unassembled WGS sequence"/>
</dbReference>
<evidence type="ECO:0000313" key="2">
    <source>
        <dbReference type="EMBL" id="GAU42534.1"/>
    </source>
</evidence>
<accession>A0A2Z6NCN1</accession>